<dbReference type="InterPro" id="IPR039261">
    <property type="entry name" value="FNR_nucleotide-bd"/>
</dbReference>
<evidence type="ECO:0000256" key="3">
    <source>
        <dbReference type="SAM" id="Phobius"/>
    </source>
</evidence>
<keyword evidence="3" id="KW-0472">Membrane</keyword>
<dbReference type="PRINTS" id="PR00369">
    <property type="entry name" value="FLAVODOXIN"/>
</dbReference>
<dbReference type="InterPro" id="IPR001433">
    <property type="entry name" value="OxRdtase_FAD/NAD-bd"/>
</dbReference>
<protein>
    <recommendedName>
        <fullName evidence="2">NADPH--hemoprotein reductase</fullName>
        <ecNumber evidence="2">1.6.2.4</ecNumber>
    </recommendedName>
</protein>
<dbReference type="InterPro" id="IPR017938">
    <property type="entry name" value="Riboflavin_synthase-like_b-brl"/>
</dbReference>
<sequence>MTISIWRYSHLTLAISSFIFILIASLTGIILAFEPISNQLQPYAINTSNITLSETLTSLQKEYEEVVMLEVDENNYVTTSVITKDGKNETFYVNPKTGKKIQNTASRAPIYKFATNLHRSLFLKSTGRILVGFFSFLLFLITVTGTLLLIKRQGGIIQFFTKVVKEDFKQFYHVILGRFFLIPIVIITLTGVYLSLEKFSVLPKTKINHQYGSNTESYVKKPIQDFNLFQKTKLSELHSLEFPFSEDEEDYFFLKLKTKEILVHQYSGAIISNQQLSWYKIISNWSLILHTGRGTIVWSLVLLTSCFVILFFIYSGFAITLKRRKKSKLPKNKYHKKDAEFIILVGSESGSTFSFAEALYDAFIKKNKTVFIDVLNNYTTYKKAKHLILLTSTYGEGEAPSNGTNFLKLIDTIQQENSLLFSVVGFGSKAYRKFCHFAIEIDNKLRENNNFSRALPLKKIHNQSFTDFKSWVIEFTNTHSFSLEVQQKLGKRKKQQNFKVIHKTPLNIDDSFLLRLQPTKKLNFSSGDLLAITPKEDNIKRLYSIGKIENDILLSIKKHELGICSNLLFKLEEQESIKAVIEKNKDFHFPKKSKELILIANGTGIAPFLGMLNTTTKTHLFWGGRTKESLKLYDAYLQNNNIHVAYSQKNNKEYVQDLVANQKDLVSSVLQNDGTIMICGSIAMMKSVLIVLNQITLEKLNTRLTTFHKRNQIKTDCY</sequence>
<dbReference type="Pfam" id="PF00175">
    <property type="entry name" value="NAD_binding_1"/>
    <property type="match status" value="1"/>
</dbReference>
<organism evidence="5 6">
    <name type="scientific">Tenacibaculum polynesiense</name>
    <dbReference type="NCBI Taxonomy" id="3137857"/>
    <lineage>
        <taxon>Bacteria</taxon>
        <taxon>Pseudomonadati</taxon>
        <taxon>Bacteroidota</taxon>
        <taxon>Flavobacteriia</taxon>
        <taxon>Flavobacteriales</taxon>
        <taxon>Flavobacteriaceae</taxon>
        <taxon>Tenacibaculum</taxon>
    </lineage>
</organism>
<dbReference type="Pfam" id="PF00258">
    <property type="entry name" value="Flavodoxin_1"/>
    <property type="match status" value="1"/>
</dbReference>
<dbReference type="InterPro" id="IPR029039">
    <property type="entry name" value="Flavoprotein-like_sf"/>
</dbReference>
<dbReference type="PANTHER" id="PTHR19384">
    <property type="entry name" value="NITRIC OXIDE SYNTHASE-RELATED"/>
    <property type="match status" value="1"/>
</dbReference>
<keyword evidence="3" id="KW-0812">Transmembrane</keyword>
<feature type="transmembrane region" description="Helical" evidence="3">
    <location>
        <begin position="296"/>
        <end position="321"/>
    </location>
</feature>
<keyword evidence="1" id="KW-0285">Flavoprotein</keyword>
<dbReference type="Gene3D" id="3.40.50.80">
    <property type="entry name" value="Nucleotide-binding domain of ferredoxin-NADP reductase (FNR) module"/>
    <property type="match status" value="1"/>
</dbReference>
<evidence type="ECO:0000256" key="2">
    <source>
        <dbReference type="ARBA" id="ARBA00023797"/>
    </source>
</evidence>
<feature type="transmembrane region" description="Helical" evidence="3">
    <location>
        <begin position="12"/>
        <end position="33"/>
    </location>
</feature>
<evidence type="ECO:0000259" key="4">
    <source>
        <dbReference type="PROSITE" id="PS50902"/>
    </source>
</evidence>
<name>A0ABM9PG90_9FLAO</name>
<dbReference type="Pfam" id="PF03929">
    <property type="entry name" value="PepSY_TM"/>
    <property type="match status" value="1"/>
</dbReference>
<reference evidence="5 6" key="1">
    <citation type="submission" date="2024-05" db="EMBL/GenBank/DDBJ databases">
        <authorList>
            <person name="Duchaud E."/>
        </authorList>
    </citation>
    <scope>NUCLEOTIDE SEQUENCE [LARGE SCALE GENOMIC DNA]</scope>
    <source>
        <strain evidence="5">Ena-SAMPLE-TAB-13-05-2024-13:56:06:370-140308</strain>
    </source>
</reference>
<feature type="transmembrane region" description="Helical" evidence="3">
    <location>
        <begin position="129"/>
        <end position="150"/>
    </location>
</feature>
<dbReference type="PANTHER" id="PTHR19384:SF17">
    <property type="entry name" value="NADPH--CYTOCHROME P450 REDUCTASE"/>
    <property type="match status" value="1"/>
</dbReference>
<dbReference type="InterPro" id="IPR008254">
    <property type="entry name" value="Flavodoxin/NO_synth"/>
</dbReference>
<dbReference type="SUPFAM" id="SSF52343">
    <property type="entry name" value="Ferredoxin reductase-like, C-terminal NADP-linked domain"/>
    <property type="match status" value="1"/>
</dbReference>
<proteinExistence type="predicted"/>
<dbReference type="PROSITE" id="PS50902">
    <property type="entry name" value="FLAVODOXIN_LIKE"/>
    <property type="match status" value="1"/>
</dbReference>
<evidence type="ECO:0000256" key="1">
    <source>
        <dbReference type="ARBA" id="ARBA00022630"/>
    </source>
</evidence>
<dbReference type="Gene3D" id="2.40.30.10">
    <property type="entry name" value="Translation factors"/>
    <property type="match status" value="1"/>
</dbReference>
<keyword evidence="6" id="KW-1185">Reference proteome</keyword>
<dbReference type="EC" id="1.6.2.4" evidence="2"/>
<feature type="transmembrane region" description="Helical" evidence="3">
    <location>
        <begin position="171"/>
        <end position="196"/>
    </location>
</feature>
<dbReference type="EMBL" id="CAXJIO010000017">
    <property type="protein sequence ID" value="CAL2104505.1"/>
    <property type="molecule type" value="Genomic_DNA"/>
</dbReference>
<evidence type="ECO:0000313" key="5">
    <source>
        <dbReference type="EMBL" id="CAL2104505.1"/>
    </source>
</evidence>
<dbReference type="InterPro" id="IPR005625">
    <property type="entry name" value="PepSY-ass_TM"/>
</dbReference>
<dbReference type="SUPFAM" id="SSF63380">
    <property type="entry name" value="Riboflavin synthase domain-like"/>
    <property type="match status" value="1"/>
</dbReference>
<dbReference type="Proteomes" id="UP001497527">
    <property type="component" value="Unassembled WGS sequence"/>
</dbReference>
<keyword evidence="3" id="KW-1133">Transmembrane helix</keyword>
<dbReference type="Gene3D" id="3.40.50.360">
    <property type="match status" value="1"/>
</dbReference>
<dbReference type="RefSeq" id="WP_348718901.1">
    <property type="nucleotide sequence ID" value="NZ_CAXJIO010000017.1"/>
</dbReference>
<evidence type="ECO:0000313" key="6">
    <source>
        <dbReference type="Proteomes" id="UP001497527"/>
    </source>
</evidence>
<dbReference type="SUPFAM" id="SSF52218">
    <property type="entry name" value="Flavoproteins"/>
    <property type="match status" value="1"/>
</dbReference>
<feature type="domain" description="Flavodoxin-like" evidence="4">
    <location>
        <begin position="341"/>
        <end position="476"/>
    </location>
</feature>
<dbReference type="InterPro" id="IPR001094">
    <property type="entry name" value="Flavdoxin-like"/>
</dbReference>
<gene>
    <name evidence="5" type="ORF">T190423A01A_80042</name>
</gene>
<accession>A0ABM9PG90</accession>
<comment type="caution">
    <text evidence="5">The sequence shown here is derived from an EMBL/GenBank/DDBJ whole genome shotgun (WGS) entry which is preliminary data.</text>
</comment>